<dbReference type="Gene3D" id="2.40.50.90">
    <property type="match status" value="1"/>
</dbReference>
<protein>
    <submittedName>
        <fullName evidence="3">Uncharacterized protein</fullName>
    </submittedName>
</protein>
<comment type="caution">
    <text evidence="3">The sequence shown here is derived from an EMBL/GenBank/DDBJ whole genome shotgun (WGS) entry which is preliminary data.</text>
</comment>
<evidence type="ECO:0000313" key="4">
    <source>
        <dbReference type="Proteomes" id="UP000663836"/>
    </source>
</evidence>
<dbReference type="AlphaFoldDB" id="A0A818QAR8"/>
<dbReference type="EMBL" id="CAJOBD010000296">
    <property type="protein sequence ID" value="CAF3638389.1"/>
    <property type="molecule type" value="Genomic_DNA"/>
</dbReference>
<evidence type="ECO:0000313" key="2">
    <source>
        <dbReference type="EMBL" id="CAF1081150.1"/>
    </source>
</evidence>
<reference evidence="3" key="1">
    <citation type="submission" date="2021-02" db="EMBL/GenBank/DDBJ databases">
        <authorList>
            <person name="Nowell W R."/>
        </authorList>
    </citation>
    <scope>NUCLEOTIDE SEQUENCE</scope>
</reference>
<name>A0A818QAR8_9BILA</name>
<dbReference type="InterPro" id="IPR035437">
    <property type="entry name" value="SNase_OB-fold_sf"/>
</dbReference>
<dbReference type="EMBL" id="CAJNOT010000790">
    <property type="protein sequence ID" value="CAF1081150.1"/>
    <property type="molecule type" value="Genomic_DNA"/>
</dbReference>
<sequence>MESCYFQALVSIVVNPSYFFVQNTLYTYDLGKLAQKTIVELVYLDYENNEERNISELHLLDPAFARLSAQAICVALELLPINGDNNSSWTKKASFKSQKDTLN</sequence>
<feature type="region of interest" description="Disordered" evidence="1">
    <location>
        <begin position="83"/>
        <end position="103"/>
    </location>
</feature>
<gene>
    <name evidence="3" type="ORF">JBS370_LOCUS5666</name>
    <name evidence="2" type="ORF">ZHD862_LOCUS16592</name>
</gene>
<organism evidence="3 4">
    <name type="scientific">Rotaria sordida</name>
    <dbReference type="NCBI Taxonomy" id="392033"/>
    <lineage>
        <taxon>Eukaryota</taxon>
        <taxon>Metazoa</taxon>
        <taxon>Spiralia</taxon>
        <taxon>Gnathifera</taxon>
        <taxon>Rotifera</taxon>
        <taxon>Eurotatoria</taxon>
        <taxon>Bdelloidea</taxon>
        <taxon>Philodinida</taxon>
        <taxon>Philodinidae</taxon>
        <taxon>Rotaria</taxon>
    </lineage>
</organism>
<evidence type="ECO:0000256" key="1">
    <source>
        <dbReference type="SAM" id="MobiDB-lite"/>
    </source>
</evidence>
<dbReference type="Proteomes" id="UP000663864">
    <property type="component" value="Unassembled WGS sequence"/>
</dbReference>
<accession>A0A818QAR8</accession>
<dbReference type="Proteomes" id="UP000663836">
    <property type="component" value="Unassembled WGS sequence"/>
</dbReference>
<proteinExistence type="predicted"/>
<evidence type="ECO:0000313" key="3">
    <source>
        <dbReference type="EMBL" id="CAF3638389.1"/>
    </source>
</evidence>
<dbReference type="Gene3D" id="2.30.30.140">
    <property type="match status" value="1"/>
</dbReference>